<dbReference type="EMBL" id="JBHGVX010000007">
    <property type="protein sequence ID" value="KAL1794223.1"/>
    <property type="molecule type" value="Genomic_DNA"/>
</dbReference>
<gene>
    <name evidence="2" type="ORF">ACET3X_007644</name>
</gene>
<comment type="caution">
    <text evidence="2">The sequence shown here is derived from an EMBL/GenBank/DDBJ whole genome shotgun (WGS) entry which is preliminary data.</text>
</comment>
<feature type="region of interest" description="Disordered" evidence="1">
    <location>
        <begin position="367"/>
        <end position="398"/>
    </location>
</feature>
<organism evidence="2 3">
    <name type="scientific">Alternaria dauci</name>
    <dbReference type="NCBI Taxonomy" id="48095"/>
    <lineage>
        <taxon>Eukaryota</taxon>
        <taxon>Fungi</taxon>
        <taxon>Dikarya</taxon>
        <taxon>Ascomycota</taxon>
        <taxon>Pezizomycotina</taxon>
        <taxon>Dothideomycetes</taxon>
        <taxon>Pleosporomycetidae</taxon>
        <taxon>Pleosporales</taxon>
        <taxon>Pleosporineae</taxon>
        <taxon>Pleosporaceae</taxon>
        <taxon>Alternaria</taxon>
        <taxon>Alternaria sect. Porri</taxon>
    </lineage>
</organism>
<accession>A0ABR3UCK0</accession>
<feature type="compositionally biased region" description="Polar residues" evidence="1">
    <location>
        <begin position="440"/>
        <end position="455"/>
    </location>
</feature>
<evidence type="ECO:0000313" key="3">
    <source>
        <dbReference type="Proteomes" id="UP001578633"/>
    </source>
</evidence>
<dbReference type="Proteomes" id="UP001578633">
    <property type="component" value="Chromosome 7"/>
</dbReference>
<sequence>MAEVIGLAASIIQIAGAGAKLSVALYNFTNSAAQADQEIRDIADDVDLTSNALESVGKVFESEDAKSIVSKKAVQDAHKIIKKCQGVFDELSGIVEKRRKMGKDGKKTLSMMGKLAWPMKEQRVELNRRRLESLKNSLVLLLHVLQLAQGQSRGKMEKRVMEEERNKIRELHQLQQDSLKSLQALESRLGDVALDEEETLKGSTSASRIPTLELVANAQTMEVPPLEKHINCQEDTVVIGISGADDSDTSDSDATMTDEDDEHISIEELSKAATHVTKLLRRITVLKKSIEDNQKCHRKRRVHKIYQRFCRKFESGINVAQAAGPSEYRSPVTRPSDHDKHAFDLNYGEGDVLENFDFDSFLHAQPDSTPFPVVPPSPPPQQYLNGPRPEEPLFASNHSVPNMGYEAFSSWDAHFQMQPSDDFIAYTAPALDARSHQNTYEQLQNTEAGASSRQGSRPEEHDGGKLPEDQSLRRISFRSTKKRWRPAESIAVRRRKSHLQAAAPILDAIHTPAVRHPLDDGPEHEADLRSKKRPRINSDLDAFCPEGAHSALLQKREKAQTIKKEEALDSGDRDIIDVLLEQWTVLEYRRS</sequence>
<name>A0ABR3UCK0_9PLEO</name>
<keyword evidence="3" id="KW-1185">Reference proteome</keyword>
<evidence type="ECO:0000313" key="2">
    <source>
        <dbReference type="EMBL" id="KAL1794223.1"/>
    </source>
</evidence>
<dbReference type="GeneID" id="96087966"/>
<protein>
    <recommendedName>
        <fullName evidence="4">Fungal N-terminal domain-containing protein</fullName>
    </recommendedName>
</protein>
<evidence type="ECO:0008006" key="4">
    <source>
        <dbReference type="Google" id="ProtNLM"/>
    </source>
</evidence>
<dbReference type="PANTHER" id="PTHR36167:SF4">
    <property type="entry name" value="FUNGAL N-TERMINAL DOMAIN-CONTAINING PROTEIN"/>
    <property type="match status" value="1"/>
</dbReference>
<feature type="compositionally biased region" description="Pro residues" evidence="1">
    <location>
        <begin position="372"/>
        <end position="381"/>
    </location>
</feature>
<feature type="region of interest" description="Disordered" evidence="1">
    <location>
        <begin position="440"/>
        <end position="480"/>
    </location>
</feature>
<dbReference type="InterPro" id="IPR039327">
    <property type="entry name" value="CON7-like"/>
</dbReference>
<evidence type="ECO:0000256" key="1">
    <source>
        <dbReference type="SAM" id="MobiDB-lite"/>
    </source>
</evidence>
<feature type="compositionally biased region" description="Basic and acidic residues" evidence="1">
    <location>
        <begin position="456"/>
        <end position="472"/>
    </location>
</feature>
<reference evidence="2 3" key="1">
    <citation type="submission" date="2024-09" db="EMBL/GenBank/DDBJ databases">
        <title>T2T genomes of carrot and Alternaria dauci and their utility for understanding host-pathogen interaction during carrot leaf blight disease.</title>
        <authorList>
            <person name="Liu W."/>
            <person name="Xu S."/>
            <person name="Ou C."/>
            <person name="Liu X."/>
            <person name="Zhuang F."/>
            <person name="Deng X.W."/>
        </authorList>
    </citation>
    <scope>NUCLEOTIDE SEQUENCE [LARGE SCALE GENOMIC DNA]</scope>
    <source>
        <strain evidence="2 3">A2016</strain>
    </source>
</reference>
<dbReference type="RefSeq" id="XP_069304807.1">
    <property type="nucleotide sequence ID" value="XM_069453813.1"/>
</dbReference>
<proteinExistence type="predicted"/>
<dbReference type="PANTHER" id="PTHR36167">
    <property type="entry name" value="C2H2 FINGER DOMAIN TRANSCRIPTION FACTOR (EUROFUNG)-RELATED"/>
    <property type="match status" value="1"/>
</dbReference>